<organism evidence="1 2">
    <name type="scientific">Hibiscus sabdariffa</name>
    <name type="common">roselle</name>
    <dbReference type="NCBI Taxonomy" id="183260"/>
    <lineage>
        <taxon>Eukaryota</taxon>
        <taxon>Viridiplantae</taxon>
        <taxon>Streptophyta</taxon>
        <taxon>Embryophyta</taxon>
        <taxon>Tracheophyta</taxon>
        <taxon>Spermatophyta</taxon>
        <taxon>Magnoliopsida</taxon>
        <taxon>eudicotyledons</taxon>
        <taxon>Gunneridae</taxon>
        <taxon>Pentapetalae</taxon>
        <taxon>rosids</taxon>
        <taxon>malvids</taxon>
        <taxon>Malvales</taxon>
        <taxon>Malvaceae</taxon>
        <taxon>Malvoideae</taxon>
        <taxon>Hibiscus</taxon>
    </lineage>
</organism>
<evidence type="ECO:0000313" key="1">
    <source>
        <dbReference type="EMBL" id="KAK8503448.1"/>
    </source>
</evidence>
<evidence type="ECO:0000313" key="2">
    <source>
        <dbReference type="Proteomes" id="UP001472677"/>
    </source>
</evidence>
<proteinExistence type="predicted"/>
<protein>
    <submittedName>
        <fullName evidence="1">Uncharacterized protein</fullName>
    </submittedName>
</protein>
<comment type="caution">
    <text evidence="1">The sequence shown here is derived from an EMBL/GenBank/DDBJ whole genome shotgun (WGS) entry which is preliminary data.</text>
</comment>
<accession>A0ABR2B932</accession>
<keyword evidence="2" id="KW-1185">Reference proteome</keyword>
<gene>
    <name evidence="1" type="ORF">V6N12_066138</name>
</gene>
<dbReference type="EMBL" id="JBBPBM010000152">
    <property type="protein sequence ID" value="KAK8503448.1"/>
    <property type="molecule type" value="Genomic_DNA"/>
</dbReference>
<dbReference type="Proteomes" id="UP001472677">
    <property type="component" value="Unassembled WGS sequence"/>
</dbReference>
<name>A0ABR2B932_9ROSI</name>
<reference evidence="1 2" key="1">
    <citation type="journal article" date="2024" name="G3 (Bethesda)">
        <title>Genome assembly of Hibiscus sabdariffa L. provides insights into metabolisms of medicinal natural products.</title>
        <authorList>
            <person name="Kim T."/>
        </authorList>
    </citation>
    <scope>NUCLEOTIDE SEQUENCE [LARGE SCALE GENOMIC DNA]</scope>
    <source>
        <strain evidence="1">TK-2024</strain>
        <tissue evidence="1">Old leaves</tissue>
    </source>
</reference>
<sequence length="119" mass="13570">MRVTLRVVLVRNSSIISGKRRTTARHRYPFPVTIPRSPPSFSSRRRRPTPLLSYHPLLQYSLITSGKKALDFTREPAVFLLASERKPWGSRAFSSSAYNCMTFAYYNFIGILLLSSSKA</sequence>